<reference evidence="2 5" key="2">
    <citation type="submission" date="2022-05" db="EMBL/GenBank/DDBJ databases">
        <title>Genome Sequencing of Bee-Associated Microbes.</title>
        <authorList>
            <person name="Dunlap C."/>
        </authorList>
    </citation>
    <scope>NUCLEOTIDE SEQUENCE [LARGE SCALE GENOMIC DNA]</scope>
    <source>
        <strain evidence="2 5">NRRL B-23120</strain>
    </source>
</reference>
<dbReference type="EMBL" id="CP026520">
    <property type="protein sequence ID" value="QAV19810.1"/>
    <property type="molecule type" value="Genomic_DNA"/>
</dbReference>
<name>A0A410WZN1_9BACL</name>
<dbReference type="InterPro" id="IPR003848">
    <property type="entry name" value="DUF218"/>
</dbReference>
<accession>A0A410WZN1</accession>
<dbReference type="AlphaFoldDB" id="A0A410WZN1"/>
<organism evidence="3 4">
    <name type="scientific">Paenibacillus chitinolyticus</name>
    <dbReference type="NCBI Taxonomy" id="79263"/>
    <lineage>
        <taxon>Bacteria</taxon>
        <taxon>Bacillati</taxon>
        <taxon>Bacillota</taxon>
        <taxon>Bacilli</taxon>
        <taxon>Bacillales</taxon>
        <taxon>Paenibacillaceae</taxon>
        <taxon>Paenibacillus</taxon>
    </lineage>
</organism>
<dbReference type="GO" id="GO:0005886">
    <property type="term" value="C:plasma membrane"/>
    <property type="evidence" value="ECO:0007669"/>
    <property type="project" value="TreeGrafter"/>
</dbReference>
<dbReference type="PANTHER" id="PTHR30336">
    <property type="entry name" value="INNER MEMBRANE PROTEIN, PROBABLE PERMEASE"/>
    <property type="match status" value="1"/>
</dbReference>
<dbReference type="Pfam" id="PF02698">
    <property type="entry name" value="DUF218"/>
    <property type="match status" value="1"/>
</dbReference>
<evidence type="ECO:0000313" key="3">
    <source>
        <dbReference type="EMBL" id="QAV19810.1"/>
    </source>
</evidence>
<dbReference type="EMBL" id="JAMDMJ010000015">
    <property type="protein sequence ID" value="MCY9596874.1"/>
    <property type="molecule type" value="Genomic_DNA"/>
</dbReference>
<evidence type="ECO:0000313" key="2">
    <source>
        <dbReference type="EMBL" id="MCY9596874.1"/>
    </source>
</evidence>
<dbReference type="InterPro" id="IPR051599">
    <property type="entry name" value="Cell_Envelope_Assoc"/>
</dbReference>
<dbReference type="OrthoDB" id="9782395at2"/>
<reference evidence="3 4" key="1">
    <citation type="submission" date="2018-01" db="EMBL/GenBank/DDBJ databases">
        <title>The whole genome sequencing and assembly of Paenibacillus chitinolyticus KCCM 41400 strain.</title>
        <authorList>
            <person name="Kim J.-Y."/>
            <person name="Park M.-K."/>
            <person name="Lee Y.-J."/>
            <person name="Yi H."/>
            <person name="Bahn Y.-S."/>
            <person name="Kim J.F."/>
            <person name="Lee D.-W."/>
        </authorList>
    </citation>
    <scope>NUCLEOTIDE SEQUENCE [LARGE SCALE GENOMIC DNA]</scope>
    <source>
        <strain evidence="3 4">KCCM 41400</strain>
    </source>
</reference>
<feature type="domain" description="DUF218" evidence="1">
    <location>
        <begin position="39"/>
        <end position="171"/>
    </location>
</feature>
<dbReference type="PANTHER" id="PTHR30336:SF20">
    <property type="entry name" value="DUF218 DOMAIN-CONTAINING PROTEIN"/>
    <property type="match status" value="1"/>
</dbReference>
<dbReference type="Proteomes" id="UP001527202">
    <property type="component" value="Unassembled WGS sequence"/>
</dbReference>
<proteinExistence type="predicted"/>
<dbReference type="InterPro" id="IPR014729">
    <property type="entry name" value="Rossmann-like_a/b/a_fold"/>
</dbReference>
<evidence type="ECO:0000259" key="1">
    <source>
        <dbReference type="Pfam" id="PF02698"/>
    </source>
</evidence>
<sequence>MTKKQIKLILAFGLFIVLMIAVKNAGSFLVYTEEPVKSDVILVLSGDRGERTEKGAELYKNGAAPYLMFSGGEVYRNNRMADLMKEHAMELGVPEQAIVLEDRADSTYENAVFSKTIIEKHAFKSVTVVSSDYHMRRVKLLFDRAFKDSGIQLHYVAAPDKNFTPRKWWGNNKSLMVTFTEYLKLTGYFFGKNS</sequence>
<evidence type="ECO:0000313" key="4">
    <source>
        <dbReference type="Proteomes" id="UP000288943"/>
    </source>
</evidence>
<dbReference type="Proteomes" id="UP000288943">
    <property type="component" value="Chromosome"/>
</dbReference>
<dbReference type="CDD" id="cd06259">
    <property type="entry name" value="YdcF-like"/>
    <property type="match status" value="1"/>
</dbReference>
<dbReference type="RefSeq" id="WP_042227162.1">
    <property type="nucleotide sequence ID" value="NZ_CP026520.1"/>
</dbReference>
<dbReference type="KEGG" id="pchi:PC41400_19975"/>
<protein>
    <submittedName>
        <fullName evidence="3">YdcF family protein</fullName>
    </submittedName>
</protein>
<gene>
    <name evidence="2" type="ORF">M5X16_13930</name>
    <name evidence="3" type="ORF">PC41400_19975</name>
</gene>
<evidence type="ECO:0000313" key="5">
    <source>
        <dbReference type="Proteomes" id="UP001527202"/>
    </source>
</evidence>
<dbReference type="GeneID" id="95377075"/>
<dbReference type="Gene3D" id="3.40.50.620">
    <property type="entry name" value="HUPs"/>
    <property type="match status" value="1"/>
</dbReference>
<keyword evidence="5" id="KW-1185">Reference proteome</keyword>